<gene>
    <name evidence="7" type="primary">LRRC46</name>
    <name evidence="7" type="ORF">HK105_204343</name>
</gene>
<dbReference type="PANTHER" id="PTHR45973:SF9">
    <property type="entry name" value="LEUCINE-RICH REPEAT-CONTAINING PROTEIN 46"/>
    <property type="match status" value="1"/>
</dbReference>
<sequence>MTHLYLQNNSIKEISGLQPCTLMLRFLVLRNNRIEQVSGIAECANLELLDLSGNRVIALDLDAFPQSIEYLHIKDNPCADAPDARLRAVFAIKSLVEIDDCRVTRIERMLARQTFGGIEEMTFDQHRGANGNDDSDNGDDEDEDGDENEQEDVEDNRELNEHRIQGEAPGNTSTEIANNERIRGGLSTKADVYDTALSSILERSRQRQSEASSFAAHPLILDDADQADKYDRLSAMIPPRAGSPVYVKR</sequence>
<protein>
    <submittedName>
        <fullName evidence="7">Leucine-rich repeat-containing protein 46</fullName>
    </submittedName>
</protein>
<keyword evidence="4" id="KW-0969">Cilium</keyword>
<feature type="compositionally biased region" description="Acidic residues" evidence="6">
    <location>
        <begin position="133"/>
        <end position="155"/>
    </location>
</feature>
<evidence type="ECO:0000256" key="1">
    <source>
        <dbReference type="ARBA" id="ARBA00004138"/>
    </source>
</evidence>
<dbReference type="SUPFAM" id="SSF52075">
    <property type="entry name" value="Outer arm dynein light chain 1"/>
    <property type="match status" value="1"/>
</dbReference>
<dbReference type="PROSITE" id="PS51450">
    <property type="entry name" value="LRR"/>
    <property type="match status" value="2"/>
</dbReference>
<evidence type="ECO:0000256" key="2">
    <source>
        <dbReference type="ARBA" id="ARBA00022614"/>
    </source>
</evidence>
<evidence type="ECO:0000256" key="5">
    <source>
        <dbReference type="ARBA" id="ARBA00023273"/>
    </source>
</evidence>
<keyword evidence="3" id="KW-0677">Repeat</keyword>
<dbReference type="Proteomes" id="UP001527925">
    <property type="component" value="Unassembled WGS sequence"/>
</dbReference>
<organism evidence="7 8">
    <name type="scientific">Polyrhizophydium stewartii</name>
    <dbReference type="NCBI Taxonomy" id="2732419"/>
    <lineage>
        <taxon>Eukaryota</taxon>
        <taxon>Fungi</taxon>
        <taxon>Fungi incertae sedis</taxon>
        <taxon>Chytridiomycota</taxon>
        <taxon>Chytridiomycota incertae sedis</taxon>
        <taxon>Chytridiomycetes</taxon>
        <taxon>Rhizophydiales</taxon>
        <taxon>Rhizophydiales incertae sedis</taxon>
        <taxon>Polyrhizophydium</taxon>
    </lineage>
</organism>
<comment type="caution">
    <text evidence="7">The sequence shown here is derived from an EMBL/GenBank/DDBJ whole genome shotgun (WGS) entry which is preliminary data.</text>
</comment>
<reference evidence="7 8" key="1">
    <citation type="submission" date="2023-09" db="EMBL/GenBank/DDBJ databases">
        <title>Pangenome analysis of Batrachochytrium dendrobatidis and related Chytrids.</title>
        <authorList>
            <person name="Yacoub M.N."/>
            <person name="Stajich J.E."/>
            <person name="James T.Y."/>
        </authorList>
    </citation>
    <scope>NUCLEOTIDE SEQUENCE [LARGE SCALE GENOMIC DNA]</scope>
    <source>
        <strain evidence="7 8">JEL0888</strain>
    </source>
</reference>
<keyword evidence="5" id="KW-0966">Cell projection</keyword>
<dbReference type="EMBL" id="JADGIZ020000018">
    <property type="protein sequence ID" value="KAL2916252.1"/>
    <property type="molecule type" value="Genomic_DNA"/>
</dbReference>
<evidence type="ECO:0000313" key="7">
    <source>
        <dbReference type="EMBL" id="KAL2916252.1"/>
    </source>
</evidence>
<evidence type="ECO:0000256" key="4">
    <source>
        <dbReference type="ARBA" id="ARBA00023069"/>
    </source>
</evidence>
<dbReference type="Pfam" id="PF12799">
    <property type="entry name" value="LRR_4"/>
    <property type="match status" value="1"/>
</dbReference>
<feature type="region of interest" description="Disordered" evidence="6">
    <location>
        <begin position="121"/>
        <end position="182"/>
    </location>
</feature>
<proteinExistence type="predicted"/>
<feature type="compositionally biased region" description="Basic and acidic residues" evidence="6">
    <location>
        <begin position="156"/>
        <end position="165"/>
    </location>
</feature>
<dbReference type="InterPro" id="IPR032675">
    <property type="entry name" value="LRR_dom_sf"/>
</dbReference>
<dbReference type="InterPro" id="IPR001611">
    <property type="entry name" value="Leu-rich_rpt"/>
</dbReference>
<evidence type="ECO:0000256" key="3">
    <source>
        <dbReference type="ARBA" id="ARBA00022737"/>
    </source>
</evidence>
<name>A0ABR4N9P6_9FUNG</name>
<dbReference type="PANTHER" id="PTHR45973">
    <property type="entry name" value="PROTEIN PHOSPHATASE 1 REGULATORY SUBUNIT SDS22-RELATED"/>
    <property type="match status" value="1"/>
</dbReference>
<dbReference type="InterPro" id="IPR050576">
    <property type="entry name" value="Cilia_flagella_integrity"/>
</dbReference>
<keyword evidence="8" id="KW-1185">Reference proteome</keyword>
<accession>A0ABR4N9P6</accession>
<keyword evidence="2" id="KW-0433">Leucine-rich repeat</keyword>
<dbReference type="Gene3D" id="3.80.10.10">
    <property type="entry name" value="Ribonuclease Inhibitor"/>
    <property type="match status" value="1"/>
</dbReference>
<evidence type="ECO:0000313" key="8">
    <source>
        <dbReference type="Proteomes" id="UP001527925"/>
    </source>
</evidence>
<comment type="subcellular location">
    <subcellularLocation>
        <location evidence="1">Cell projection</location>
        <location evidence="1">Cilium</location>
    </subcellularLocation>
</comment>
<dbReference type="InterPro" id="IPR025875">
    <property type="entry name" value="Leu-rich_rpt_4"/>
</dbReference>
<evidence type="ECO:0000256" key="6">
    <source>
        <dbReference type="SAM" id="MobiDB-lite"/>
    </source>
</evidence>